<evidence type="ECO:0000313" key="3">
    <source>
        <dbReference type="Proteomes" id="UP000267900"/>
    </source>
</evidence>
<dbReference type="OrthoDB" id="9798201at2"/>
<dbReference type="SUPFAM" id="SSF54593">
    <property type="entry name" value="Glyoxalase/Bleomycin resistance protein/Dihydroxybiphenyl dioxygenase"/>
    <property type="match status" value="1"/>
</dbReference>
<dbReference type="EMBL" id="CP034587">
    <property type="protein sequence ID" value="AZQ73509.1"/>
    <property type="molecule type" value="Genomic_DNA"/>
</dbReference>
<keyword evidence="2" id="KW-0223">Dioxygenase</keyword>
<dbReference type="RefSeq" id="WP_126916022.1">
    <property type="nucleotide sequence ID" value="NZ_CP034587.1"/>
</dbReference>
<dbReference type="Proteomes" id="UP000267900">
    <property type="component" value="Chromosome"/>
</dbReference>
<dbReference type="GO" id="GO:0051213">
    <property type="term" value="F:dioxygenase activity"/>
    <property type="evidence" value="ECO:0007669"/>
    <property type="project" value="UniProtKB-KW"/>
</dbReference>
<sequence>MDALHPRLLTDRFADSFRFYDAVLPELIGAVRRKGEPSGPYANWDVGDEAVLVLFDRAAMAAVADTTHLPAQAAAPTQDHVMFVCRVDDVDAGLALCLRHGATEVAPATDRPEWGPGLRTAHLRDPGGNLIELQAY</sequence>
<accession>A0A3Q9FYT1</accession>
<feature type="domain" description="VOC" evidence="1">
    <location>
        <begin position="1"/>
        <end position="136"/>
    </location>
</feature>
<keyword evidence="2" id="KW-0560">Oxidoreductase</keyword>
<organism evidence="2 3">
    <name type="scientific">Streptomyces luteoverticillatus</name>
    <name type="common">Streptoverticillium luteoverticillatus</name>
    <dbReference type="NCBI Taxonomy" id="66425"/>
    <lineage>
        <taxon>Bacteria</taxon>
        <taxon>Bacillati</taxon>
        <taxon>Actinomycetota</taxon>
        <taxon>Actinomycetes</taxon>
        <taxon>Kitasatosporales</taxon>
        <taxon>Streptomycetaceae</taxon>
        <taxon>Streptomyces</taxon>
    </lineage>
</organism>
<reference evidence="2 3" key="1">
    <citation type="submission" date="2018-12" db="EMBL/GenBank/DDBJ databases">
        <title>The whole draft genome of Streptomyce luteoverticillatus CGMCC 15060.</title>
        <authorList>
            <person name="Feng Z."/>
            <person name="Chen G."/>
            <person name="Zhang J."/>
            <person name="Zhu H."/>
            <person name="Yu X."/>
            <person name="Zhang W."/>
            <person name="Zhang X."/>
        </authorList>
    </citation>
    <scope>NUCLEOTIDE SEQUENCE [LARGE SCALE GENOMIC DNA]</scope>
    <source>
        <strain evidence="2 3">CGMCC 15060</strain>
    </source>
</reference>
<dbReference type="InterPro" id="IPR037523">
    <property type="entry name" value="VOC_core"/>
</dbReference>
<dbReference type="Pfam" id="PF18029">
    <property type="entry name" value="Glyoxalase_6"/>
    <property type="match status" value="1"/>
</dbReference>
<protein>
    <submittedName>
        <fullName evidence="2">Glyoxalase/bleomycin resistance/extradiol dioxygenase family protein</fullName>
    </submittedName>
</protein>
<keyword evidence="3" id="KW-1185">Reference proteome</keyword>
<name>A0A3Q9FYT1_STRLT</name>
<evidence type="ECO:0000313" key="2">
    <source>
        <dbReference type="EMBL" id="AZQ73509.1"/>
    </source>
</evidence>
<gene>
    <name evidence="2" type="ORF">EKH77_21860</name>
</gene>
<dbReference type="Gene3D" id="3.10.180.10">
    <property type="entry name" value="2,3-Dihydroxybiphenyl 1,2-Dioxygenase, domain 1"/>
    <property type="match status" value="1"/>
</dbReference>
<dbReference type="InterPro" id="IPR041581">
    <property type="entry name" value="Glyoxalase_6"/>
</dbReference>
<dbReference type="InterPro" id="IPR029068">
    <property type="entry name" value="Glyas_Bleomycin-R_OHBP_Dase"/>
</dbReference>
<dbReference type="AlphaFoldDB" id="A0A3Q9FYT1"/>
<proteinExistence type="predicted"/>
<dbReference type="PROSITE" id="PS51819">
    <property type="entry name" value="VOC"/>
    <property type="match status" value="1"/>
</dbReference>
<evidence type="ECO:0000259" key="1">
    <source>
        <dbReference type="PROSITE" id="PS51819"/>
    </source>
</evidence>